<organism evidence="1 2">
    <name type="scientific">Bacillus infantis</name>
    <dbReference type="NCBI Taxonomy" id="324767"/>
    <lineage>
        <taxon>Bacteria</taxon>
        <taxon>Bacillati</taxon>
        <taxon>Bacillota</taxon>
        <taxon>Bacilli</taxon>
        <taxon>Bacillales</taxon>
        <taxon>Bacillaceae</taxon>
        <taxon>Bacillus</taxon>
    </lineage>
</organism>
<reference evidence="1 2" key="1">
    <citation type="submission" date="2019-08" db="EMBL/GenBank/DDBJ databases">
        <title>Bacillus genomes from the desert of Cuatro Cienegas, Coahuila.</title>
        <authorList>
            <person name="Olmedo-Alvarez G."/>
        </authorList>
    </citation>
    <scope>NUCLEOTIDE SEQUENCE [LARGE SCALE GENOMIC DNA]</scope>
    <source>
        <strain evidence="1 2">CH37_1T</strain>
    </source>
</reference>
<gene>
    <name evidence="1" type="ORF">FZD47_02520</name>
</gene>
<evidence type="ECO:0008006" key="3">
    <source>
        <dbReference type="Google" id="ProtNLM"/>
    </source>
</evidence>
<proteinExistence type="predicted"/>
<dbReference type="EMBL" id="VTES01000001">
    <property type="protein sequence ID" value="TYS66380.1"/>
    <property type="molecule type" value="Genomic_DNA"/>
</dbReference>
<name>A0A5D4SSM3_9BACI</name>
<dbReference type="Proteomes" id="UP000323732">
    <property type="component" value="Unassembled WGS sequence"/>
</dbReference>
<dbReference type="AlphaFoldDB" id="A0A5D4SSM3"/>
<sequence length="230" mass="24619">MSAFGGLIMTNRGRNLMSRVQTGALLKYTRIALGDGNLGTSAIPDLTALKHEVKSLAITKLRALSGGRAVIGTVFKNADLTSGFYFREIGVFAEDPDTGAEILYCYGNAGSLAEYIPAGSGADVIEKSLDVGVIVGNAPNISAVIDESLVYATYSQLMTVQQELTEHKDNKNNPHSVTKTQVGLSNVDNVQQASKAAFDSHLTSNAPHQYGGKFEWRFNSVTNSLDLVML</sequence>
<protein>
    <recommendedName>
        <fullName evidence="3">Phage tail protein</fullName>
    </recommendedName>
</protein>
<accession>A0A5D4SSM3</accession>
<evidence type="ECO:0000313" key="2">
    <source>
        <dbReference type="Proteomes" id="UP000323732"/>
    </source>
</evidence>
<evidence type="ECO:0000313" key="1">
    <source>
        <dbReference type="EMBL" id="TYS66380.1"/>
    </source>
</evidence>
<comment type="caution">
    <text evidence="1">The sequence shown here is derived from an EMBL/GenBank/DDBJ whole genome shotgun (WGS) entry which is preliminary data.</text>
</comment>